<comment type="caution">
    <text evidence="17">The sequence shown here is derived from an EMBL/GenBank/DDBJ whole genome shotgun (WGS) entry which is preliminary data.</text>
</comment>
<dbReference type="Gene3D" id="1.10.1240.100">
    <property type="match status" value="2"/>
</dbReference>
<evidence type="ECO:0000256" key="12">
    <source>
        <dbReference type="RuleBase" id="RU003707"/>
    </source>
</evidence>
<name>A0ABP9BR50_9GAMM</name>
<dbReference type="Pfam" id="PF00109">
    <property type="entry name" value="ketoacyl-synt"/>
    <property type="match status" value="2"/>
</dbReference>
<dbReference type="Pfam" id="PF08659">
    <property type="entry name" value="KR"/>
    <property type="match status" value="1"/>
</dbReference>
<dbReference type="InterPro" id="IPR020806">
    <property type="entry name" value="PKS_PP-bd"/>
</dbReference>
<dbReference type="PROSITE" id="PS52019">
    <property type="entry name" value="PKS_MFAS_DH"/>
    <property type="match status" value="1"/>
</dbReference>
<keyword evidence="5" id="KW-0596">Phosphopantetheine</keyword>
<feature type="compositionally biased region" description="Basic and acidic residues" evidence="13">
    <location>
        <begin position="651"/>
        <end position="672"/>
    </location>
</feature>
<dbReference type="InterPro" id="IPR016039">
    <property type="entry name" value="Thiolase-like"/>
</dbReference>
<dbReference type="RefSeq" id="WP_345303677.1">
    <property type="nucleotide sequence ID" value="NZ_BAABJE010000014.1"/>
</dbReference>
<dbReference type="Proteomes" id="UP001499959">
    <property type="component" value="Unassembled WGS sequence"/>
</dbReference>
<comment type="subcellular location">
    <subcellularLocation>
        <location evidence="1">Cytoplasm</location>
    </subcellularLocation>
</comment>
<dbReference type="SUPFAM" id="SSF53901">
    <property type="entry name" value="Thiolase-like"/>
    <property type="match status" value="2"/>
</dbReference>
<dbReference type="InterPro" id="IPR050091">
    <property type="entry name" value="PKS_NRPS_Biosynth_Enz"/>
</dbReference>
<feature type="domain" description="PKS/mFAS DH" evidence="16">
    <location>
        <begin position="1305"/>
        <end position="1595"/>
    </location>
</feature>
<dbReference type="SUPFAM" id="SSF47336">
    <property type="entry name" value="ACP-like"/>
    <property type="match status" value="3"/>
</dbReference>
<dbReference type="Gene3D" id="3.40.47.10">
    <property type="match status" value="2"/>
</dbReference>
<keyword evidence="6" id="KW-0963">Cytoplasm</keyword>
<feature type="region of interest" description="C-terminal hotdog fold" evidence="11">
    <location>
        <begin position="1452"/>
        <end position="1595"/>
    </location>
</feature>
<evidence type="ECO:0000313" key="17">
    <source>
        <dbReference type="EMBL" id="GAA4798013.1"/>
    </source>
</evidence>
<evidence type="ECO:0000256" key="4">
    <source>
        <dbReference type="ARBA" id="ARBA00006484"/>
    </source>
</evidence>
<comment type="similarity">
    <text evidence="4">Belongs to the short-chain dehydrogenases/reductases (SDR) family.</text>
</comment>
<dbReference type="Gene3D" id="1.10.1200.10">
    <property type="entry name" value="ACP-like"/>
    <property type="match status" value="3"/>
</dbReference>
<dbReference type="InterPro" id="IPR054514">
    <property type="entry name" value="RhiE-like_linker"/>
</dbReference>
<feature type="region of interest" description="Disordered" evidence="13">
    <location>
        <begin position="476"/>
        <end position="496"/>
    </location>
</feature>
<evidence type="ECO:0008006" key="19">
    <source>
        <dbReference type="Google" id="ProtNLM"/>
    </source>
</evidence>
<dbReference type="InterPro" id="IPR001753">
    <property type="entry name" value="Enoyl-CoA_hydra/iso"/>
</dbReference>
<dbReference type="InterPro" id="IPR049900">
    <property type="entry name" value="PKS_mFAS_DH"/>
</dbReference>
<evidence type="ECO:0000256" key="3">
    <source>
        <dbReference type="ARBA" id="ARBA00005194"/>
    </source>
</evidence>
<feature type="compositionally biased region" description="Low complexity" evidence="13">
    <location>
        <begin position="476"/>
        <end position="494"/>
    </location>
</feature>
<comment type="caution">
    <text evidence="11">Lacks conserved residue(s) required for the propagation of feature annotation.</text>
</comment>
<dbReference type="InterPro" id="IPR042104">
    <property type="entry name" value="PKS_dehydratase_sf"/>
</dbReference>
<dbReference type="InterPro" id="IPR029045">
    <property type="entry name" value="ClpP/crotonase-like_dom_sf"/>
</dbReference>
<dbReference type="Pfam" id="PF14765">
    <property type="entry name" value="PS-DH"/>
    <property type="match status" value="1"/>
</dbReference>
<keyword evidence="8" id="KW-0808">Transferase</keyword>
<dbReference type="PANTHER" id="PTHR43775">
    <property type="entry name" value="FATTY ACID SYNTHASE"/>
    <property type="match status" value="1"/>
</dbReference>
<keyword evidence="7" id="KW-0597">Phosphoprotein</keyword>
<comment type="pathway">
    <text evidence="3">Lipid metabolism; fatty acid biosynthesis.</text>
</comment>
<dbReference type="InterPro" id="IPR020841">
    <property type="entry name" value="PKS_Beta-ketoAc_synthase_dom"/>
</dbReference>
<dbReference type="SMART" id="SM00823">
    <property type="entry name" value="PKS_PP"/>
    <property type="match status" value="3"/>
</dbReference>
<feature type="region of interest" description="Disordered" evidence="13">
    <location>
        <begin position="601"/>
        <end position="687"/>
    </location>
</feature>
<evidence type="ECO:0000256" key="8">
    <source>
        <dbReference type="ARBA" id="ARBA00022679"/>
    </source>
</evidence>
<dbReference type="Pfam" id="PF00550">
    <property type="entry name" value="PP-binding"/>
    <property type="match status" value="3"/>
</dbReference>
<dbReference type="SUPFAM" id="SSF51735">
    <property type="entry name" value="NAD(P)-binding Rossmann-fold domains"/>
    <property type="match status" value="1"/>
</dbReference>
<feature type="compositionally biased region" description="Polar residues" evidence="13">
    <location>
        <begin position="673"/>
        <end position="687"/>
    </location>
</feature>
<dbReference type="PROSITE" id="PS50075">
    <property type="entry name" value="CARRIER"/>
    <property type="match status" value="3"/>
</dbReference>
<dbReference type="SUPFAM" id="SSF52096">
    <property type="entry name" value="ClpP/crotonase"/>
    <property type="match status" value="2"/>
</dbReference>
<dbReference type="PROSITE" id="PS00166">
    <property type="entry name" value="ENOYL_COA_HYDRATASE"/>
    <property type="match status" value="2"/>
</dbReference>
<evidence type="ECO:0000256" key="9">
    <source>
        <dbReference type="ARBA" id="ARBA00022737"/>
    </source>
</evidence>
<feature type="region of interest" description="N-terminal hotdog fold" evidence="11">
    <location>
        <begin position="1305"/>
        <end position="1433"/>
    </location>
</feature>
<dbReference type="PANTHER" id="PTHR43775:SF37">
    <property type="entry name" value="SI:DKEY-61P9.11"/>
    <property type="match status" value="1"/>
</dbReference>
<dbReference type="InterPro" id="IPR006162">
    <property type="entry name" value="Ppantetheine_attach_site"/>
</dbReference>
<dbReference type="InterPro" id="IPR057326">
    <property type="entry name" value="KR_dom"/>
</dbReference>
<evidence type="ECO:0000256" key="5">
    <source>
        <dbReference type="ARBA" id="ARBA00022450"/>
    </source>
</evidence>
<keyword evidence="18" id="KW-1185">Reference proteome</keyword>
<evidence type="ECO:0000256" key="11">
    <source>
        <dbReference type="PROSITE-ProRule" id="PRU01363"/>
    </source>
</evidence>
<evidence type="ECO:0000256" key="7">
    <source>
        <dbReference type="ARBA" id="ARBA00022553"/>
    </source>
</evidence>
<dbReference type="PROSITE" id="PS00012">
    <property type="entry name" value="PHOSPHOPANTETHEINE"/>
    <property type="match status" value="3"/>
</dbReference>
<dbReference type="InterPro" id="IPR014031">
    <property type="entry name" value="Ketoacyl_synth_C"/>
</dbReference>
<dbReference type="CDD" id="cd00833">
    <property type="entry name" value="PKS"/>
    <property type="match status" value="2"/>
</dbReference>
<feature type="compositionally biased region" description="Low complexity" evidence="13">
    <location>
        <begin position="601"/>
        <end position="615"/>
    </location>
</feature>
<evidence type="ECO:0000259" key="16">
    <source>
        <dbReference type="PROSITE" id="PS52019"/>
    </source>
</evidence>
<evidence type="ECO:0000259" key="15">
    <source>
        <dbReference type="PROSITE" id="PS52004"/>
    </source>
</evidence>
<feature type="domain" description="Ketosynthase family 3 (KS3)" evidence="15">
    <location>
        <begin position="2544"/>
        <end position="2967"/>
    </location>
</feature>
<comment type="catalytic activity">
    <reaction evidence="10">
        <text>a (3S)-3-hydroxyacyl-CoA + NAD(+) = a 3-oxoacyl-CoA + NADH + H(+)</text>
        <dbReference type="Rhea" id="RHEA:22432"/>
        <dbReference type="ChEBI" id="CHEBI:15378"/>
        <dbReference type="ChEBI" id="CHEBI:57318"/>
        <dbReference type="ChEBI" id="CHEBI:57540"/>
        <dbReference type="ChEBI" id="CHEBI:57945"/>
        <dbReference type="ChEBI" id="CHEBI:90726"/>
        <dbReference type="EC" id="1.1.1.35"/>
    </reaction>
</comment>
<dbReference type="InterPro" id="IPR014030">
    <property type="entry name" value="Ketoacyl_synth_N"/>
</dbReference>
<dbReference type="SMART" id="SM00822">
    <property type="entry name" value="PKS_KR"/>
    <property type="match status" value="1"/>
</dbReference>
<evidence type="ECO:0000256" key="10">
    <source>
        <dbReference type="ARBA" id="ARBA00049556"/>
    </source>
</evidence>
<dbReference type="Gene3D" id="3.90.226.10">
    <property type="entry name" value="2-enoyl-CoA Hydratase, Chain A, domain 1"/>
    <property type="match status" value="2"/>
</dbReference>
<organism evidence="17 18">
    <name type="scientific">Lysobacter hankyongensis</name>
    <dbReference type="NCBI Taxonomy" id="1176535"/>
    <lineage>
        <taxon>Bacteria</taxon>
        <taxon>Pseudomonadati</taxon>
        <taxon>Pseudomonadota</taxon>
        <taxon>Gammaproteobacteria</taxon>
        <taxon>Lysobacterales</taxon>
        <taxon>Lysobacteraceae</taxon>
        <taxon>Lysobacter</taxon>
    </lineage>
</organism>
<feature type="domain" description="Carrier" evidence="14">
    <location>
        <begin position="2394"/>
        <end position="2471"/>
    </location>
</feature>
<dbReference type="Gene3D" id="3.10.129.110">
    <property type="entry name" value="Polyketide synthase dehydratase"/>
    <property type="match status" value="1"/>
</dbReference>
<feature type="domain" description="Carrier" evidence="14">
    <location>
        <begin position="505"/>
        <end position="581"/>
    </location>
</feature>
<feature type="domain" description="Ketosynthase family 3 (KS3)" evidence="15">
    <location>
        <begin position="689"/>
        <end position="1110"/>
    </location>
</feature>
<dbReference type="InterPro" id="IPR013968">
    <property type="entry name" value="PKS_KR"/>
</dbReference>
<keyword evidence="9" id="KW-0677">Repeat</keyword>
<feature type="region of interest" description="Disordered" evidence="13">
    <location>
        <begin position="2337"/>
        <end position="2385"/>
    </location>
</feature>
<sequence length="3270" mass="346196">MKDTLLSIYREVAEGHLTQAEALVRIRTLKRQALDAPQGVLLATPEWVAAPAVSGPGQAPHRIVLWGIDRAAVASLKSQSTAEIVELARGDAAAADEVFAHATLQALAAIQSMLAGAVQDVRALLIVADAPDSAIASGFAAMCRAAMEENPALHARVVQVPADLDADALRRVAHDESAAAAPRGADVRHVRRAGALYREIPRWRVLAQTVDGDPPSSAPVVFKEGGCYLITGGAGGIGLQFAREIVAQTGAARIVLVGRSTLAHDARKTLDALATPTHRIEYVALDVAQAEAVDALIARLRAEGQPPSAILHCAGILRDGFILRKSPTEFASVLAPKVAGLANLDRATRDLSLDFVLLCSSFSACWGIVGQVDYAAANAFMDAFAAQRNRLAAQGERCGRTLSVNWPLWQDGGMTLDTPTRERLEDHTGMRPLSTAAAMQAMYRGFAAPCDRLLVMEGELPAMQALLDAVDPLRESAPARTASPNASTPAPSADAKAEATGMDDALRAKALDYICQQCAMVLKIPVARVRPQAPLEQYGIDSILAMKLVTHFEKIFGKLPKTLAFEYQTIAQLSDYFCTAHAERLIAILVPKAAPASGAAERPAAPAVPTAPATAKSQVPGKRLAATRPSPAAATQSSVPPSAGSTTAELLPRRETDRRSEGDRRSETDRRSANASVPQTPAAQTSFTNEPIAIVGLSGRYPEAWDLDAYWRNLSQGVDCIREIPAERWRWQAFYREVTGGEALGAGEHSSKWGGFIEGADEFDPRFFSITPRDAEQIDPQERIFLQHAWMALEDAGYTRAALQACRGGQVGVYAGVMYGEYNRSGSLASIANRLSYVLNAHGPSMTLDTMCSSSLTAIHLACQDLRLGRTDMALAGGVNLSIHPGKYAMLSAGQFISSDGHCQSFGEGGDGYIPGEGVGVAVLKRLSDAERDGDAIHAIIRGSALNHGGKTNGYTVPNPQAQAAVIADALKDAGVDARHVSYIEAHGTGTKLGDPIEIAALGKAFREYTQDTGFCLIGSAKSNIGHCESAAGIAGLTKVVLQMRHRQIVPSLHSKRLNPNIDFGTTPFEVNQRLRPWDAPVIDGRELPLIAGISSFGAGGGNAHLVVEAYTAGATHTIHDESVPCVVLLSARTLPQLRQKAEDLRAFVERDAGIDLHSLAYTLQIGREAMEERLGLRADSRAELLGKLATFLAADELEDGALADDLYYAQSRRHRESIALFTVDRDLQASVDGWFVAGKVSRLIDVWTKGLDLDWLKLHGAPLPARMHLPAYPFARERYWREEPLGTPGAATAAAQPMHSLVQHSLVHRNASKPGRQRYHSTFRLDDPRIAGVKIQGHAGLPQGLQLEAARAALADALPALQQGGAWELRDVRFAAPRAVAGRDGTLELEIAVLPPGQGARPELPQAAFELVDAVDGHVFSQGIVAACSDAAGSDAATPTLDIAAATRGAAPLFADQAAILGALRALGIDIDVLHQAAATIQRTADGLWLTFASTDPSPAFADCAIDPSLIEAAMLAAQWLHPAHDGLHLAAGFAGMRVHPVGARPRHAWIRVNSGSRQDGALAVDVALCAADGAVCIEFSALTLLPATMMTATAAAVAATPETDRVAPVAAAVRMPDRTFHGGATTLAAATPAAPSVDGEAFAPAAALAKPSAIALSSPEQSAAEPRAPILGKPSLSLTIRGDAPAPAAASASPASVVLQEDGDGIFTLRLQAHEGRLDATLIDALDQALTHARGLSSLKALLIESDAGLFLQDDIVQGDLASLHDARARSLLQSLASFPAPTVAVLSGAALGAGFRLASTCDLALAIEDQRYGFAADAGDPSGLDAGDAAWLAARFGEPLALRLVTAGQALDGRALQAAGWGATVVPRAAFAAAADALRASLADKSVGALRLLKAHLAREFESAVASGAEAVVHGAVAAGATPADALVARLHAIGQSGSDIGSAFSPHLPRQFSADETIEVAADAAATAGELPLTSTVVRASVDADGVVVVRLEDREERNMFSDALMAGLQEVFDRIGQSSAYKAVVLTGYDTYFASGGTREGLKAIQEGKVRFTDIDVFQLPMRCPLPVIAAMQGHGIGAGWTLGLFCDAVLFSAESHYVSPYMNFGFTPGAGATGILPTRLGFDLARDSLFTGREITGQELARRNPQLMVLPRDRVLAEALSLARDIAHRRRSDLIAWKAARIAPRFDAWQALLAREVEMHASTLVGQSDALNRIEQRFAPVQQTAADASAKPVAATTPARHAPATATAGHEILPAIRRLLAEELRVDDSEIDPRAQFVDLGLDSISSVTWIRRINEHFGLAIEATKVYNYPSLHKLAQHIGEQLASDAKDANAAGASAGNPAPANAAPAKTAPAATASVRAAAPPAPARQAPVSAAPAATSAAPRARVDLGAIRRSLIDLMAQELRQEPDSIDADRGFVELGLDSISGVTWVRGINQIYGTAIEATRVYTYPTVEQFARYVRDLLVQRAADEAPAGAESTASVDTTHAAHAAPASAVYAATALFDWPVLQSWRTDDDATAASASGTAAGGPRSRAMHATEIAVIGMAGRFPMAEDLDRFWDNITHGRNCVSEIPRSRWDTSTYYVEGHPGLGQSNSKWMGVLEGHDRFDPLFFGLSPLEAEAMDPQQRVFLQCCWHGMENAGYTAERLSGTRCGVFVGCANGDYNLLSREQQINALGFTGGATSILAARVSYFMNLQGPCVSIDTACSSSLVAISSACDSLITGASDMALAGGVYVMANADMFLKTAHAGMLSPDGRCYTFDQRANGFVPGEGVGVVMLKRLADAERDGDRILGVIRGWGVNQDGRTNGITAPNAESQQRLIRDVYDRFDIDPARIELIEAHGTGTKLGDPIEIEGLKSAFLPATDRRQYCAIGSVKTNIGHCLTAAGVSGFIKLLLALQHRQLPPSINYETPNEHLHLDGSPFFVNTTLRDWVAPAGAARHAAISSFGFSGTNAHLVLAEYVPPPSQTVAPAAVPAAGVVVPLSARTADQLLQKAKDLRAFIQAEPALDLVALAGSLQLHRDAMDERLCFVAHRVADVVDVLTAHIDAAGSNKPLPHGTFAAHVSKGRESVRLLSEDSTMAMLIVDRCIADGHLSKLCELWVKGLALDWRALHGERKPPMLALPPYPFADDAYWIVPGDSVYTTQPSQRSGTSPHQHPLLQEKIADLRERGYRPTASGQGADAEAAQRTELIHLPTYAFARMHCWIPSKDEVRGSTGPASGAPPLPRAGDYLPNLDAIAELFAELEEDRLSTSEVAARVKQLA</sequence>
<reference evidence="18" key="1">
    <citation type="journal article" date="2019" name="Int. J. Syst. Evol. Microbiol.">
        <title>The Global Catalogue of Microorganisms (GCM) 10K type strain sequencing project: providing services to taxonomists for standard genome sequencing and annotation.</title>
        <authorList>
            <consortium name="The Broad Institute Genomics Platform"/>
            <consortium name="The Broad Institute Genome Sequencing Center for Infectious Disease"/>
            <person name="Wu L."/>
            <person name="Ma J."/>
        </authorList>
    </citation>
    <scope>NUCLEOTIDE SEQUENCE [LARGE SCALE GENOMIC DNA]</scope>
    <source>
        <strain evidence="18">JCM 18204</strain>
    </source>
</reference>
<gene>
    <name evidence="17" type="ORF">GCM10023307_25020</name>
</gene>
<dbReference type="CDD" id="cd06558">
    <property type="entry name" value="crotonase-like"/>
    <property type="match status" value="2"/>
</dbReference>
<dbReference type="PROSITE" id="PS52004">
    <property type="entry name" value="KS3_2"/>
    <property type="match status" value="2"/>
</dbReference>
<dbReference type="Pfam" id="PF02801">
    <property type="entry name" value="Ketoacyl-synt_C"/>
    <property type="match status" value="2"/>
</dbReference>
<dbReference type="InterPro" id="IPR036736">
    <property type="entry name" value="ACP-like_sf"/>
</dbReference>
<evidence type="ECO:0000256" key="6">
    <source>
        <dbReference type="ARBA" id="ARBA00022490"/>
    </source>
</evidence>
<proteinExistence type="inferred from homology"/>
<dbReference type="Pfam" id="PF00378">
    <property type="entry name" value="ECH_1"/>
    <property type="match status" value="2"/>
</dbReference>
<dbReference type="NCBIfam" id="NF005496">
    <property type="entry name" value="PRK07110.1"/>
    <property type="match status" value="1"/>
</dbReference>
<dbReference type="InterPro" id="IPR036291">
    <property type="entry name" value="NAD(P)-bd_dom_sf"/>
</dbReference>
<protein>
    <recommendedName>
        <fullName evidence="19">3-hydroxyacyl-CoA dehydrogenase</fullName>
    </recommendedName>
</protein>
<evidence type="ECO:0000256" key="13">
    <source>
        <dbReference type="SAM" id="MobiDB-lite"/>
    </source>
</evidence>
<dbReference type="InterPro" id="IPR049551">
    <property type="entry name" value="PKS_DH_C"/>
</dbReference>
<evidence type="ECO:0000256" key="1">
    <source>
        <dbReference type="ARBA" id="ARBA00004496"/>
    </source>
</evidence>
<dbReference type="InterPro" id="IPR018201">
    <property type="entry name" value="Ketoacyl_synth_AS"/>
</dbReference>
<comment type="pathway">
    <text evidence="2">Antibiotic biosynthesis.</text>
</comment>
<dbReference type="Pfam" id="PF22336">
    <property type="entry name" value="RhiE-like_linker"/>
    <property type="match status" value="2"/>
</dbReference>
<evidence type="ECO:0000259" key="14">
    <source>
        <dbReference type="PROSITE" id="PS50075"/>
    </source>
</evidence>
<accession>A0ABP9BR50</accession>
<comment type="similarity">
    <text evidence="12">Belongs to the enoyl-CoA hydratase/isomerase family.</text>
</comment>
<evidence type="ECO:0000313" key="18">
    <source>
        <dbReference type="Proteomes" id="UP001499959"/>
    </source>
</evidence>
<dbReference type="PROSITE" id="PS00606">
    <property type="entry name" value="KS3_1"/>
    <property type="match status" value="1"/>
</dbReference>
<evidence type="ECO:0000256" key="2">
    <source>
        <dbReference type="ARBA" id="ARBA00004792"/>
    </source>
</evidence>
<dbReference type="InterPro" id="IPR009081">
    <property type="entry name" value="PP-bd_ACP"/>
</dbReference>
<dbReference type="InterPro" id="IPR018376">
    <property type="entry name" value="Enoyl-CoA_hyd/isom_CS"/>
</dbReference>
<feature type="compositionally biased region" description="Polar residues" evidence="13">
    <location>
        <begin position="633"/>
        <end position="648"/>
    </location>
</feature>
<dbReference type="SMART" id="SM01294">
    <property type="entry name" value="PKS_PP_betabranch"/>
    <property type="match status" value="2"/>
</dbReference>
<dbReference type="Gene3D" id="3.40.50.720">
    <property type="entry name" value="NAD(P)-binding Rossmann-like Domain"/>
    <property type="match status" value="1"/>
</dbReference>
<dbReference type="EMBL" id="BAABJE010000014">
    <property type="protein sequence ID" value="GAA4798013.1"/>
    <property type="molecule type" value="Genomic_DNA"/>
</dbReference>
<dbReference type="CDD" id="cd08953">
    <property type="entry name" value="KR_2_SDR_x"/>
    <property type="match status" value="1"/>
</dbReference>
<feature type="domain" description="Carrier" evidence="14">
    <location>
        <begin position="2256"/>
        <end position="2330"/>
    </location>
</feature>
<dbReference type="SMART" id="SM00825">
    <property type="entry name" value="PKS_KS"/>
    <property type="match status" value="2"/>
</dbReference>